<comment type="catalytic activity">
    <reaction evidence="4">
        <text>dTTP + H2O = dTMP + diphosphate + H(+)</text>
        <dbReference type="Rhea" id="RHEA:28534"/>
        <dbReference type="ChEBI" id="CHEBI:15377"/>
        <dbReference type="ChEBI" id="CHEBI:15378"/>
        <dbReference type="ChEBI" id="CHEBI:33019"/>
        <dbReference type="ChEBI" id="CHEBI:37568"/>
        <dbReference type="ChEBI" id="CHEBI:63528"/>
        <dbReference type="EC" id="3.6.1.9"/>
    </reaction>
</comment>
<dbReference type="EMBL" id="CP002859">
    <property type="protein sequence ID" value="AEI47837.1"/>
    <property type="molecule type" value="Genomic_DNA"/>
</dbReference>
<evidence type="ECO:0000313" key="6">
    <source>
        <dbReference type="Proteomes" id="UP000000493"/>
    </source>
</evidence>
<reference evidence="5 6" key="2">
    <citation type="journal article" date="2012" name="Stand. Genomic Sci.">
        <title>Complete genome sequence of the aquatic bacterium Runella slithyformis type strain (LSU 4(T)).</title>
        <authorList>
            <person name="Copeland A."/>
            <person name="Zhang X."/>
            <person name="Misra M."/>
            <person name="Lapidus A."/>
            <person name="Nolan M."/>
            <person name="Lucas S."/>
            <person name="Deshpande S."/>
            <person name="Cheng J.F."/>
            <person name="Tapia R."/>
            <person name="Goodwin L.A."/>
            <person name="Pitluck S."/>
            <person name="Liolios K."/>
            <person name="Pagani I."/>
            <person name="Ivanova N."/>
            <person name="Mikhailova N."/>
            <person name="Pati A."/>
            <person name="Chen A."/>
            <person name="Palaniappan K."/>
            <person name="Land M."/>
            <person name="Hauser L."/>
            <person name="Pan C."/>
            <person name="Jeffries C.D."/>
            <person name="Detter J.C."/>
            <person name="Brambilla E.M."/>
            <person name="Rohde M."/>
            <person name="Djao O.D."/>
            <person name="Goker M."/>
            <person name="Sikorski J."/>
            <person name="Tindall B.J."/>
            <person name="Woyke T."/>
            <person name="Bristow J."/>
            <person name="Eisen J.A."/>
            <person name="Markowitz V."/>
            <person name="Hugenholtz P."/>
            <person name="Kyrpides N.C."/>
            <person name="Klenk H.P."/>
            <person name="Mavromatis K."/>
        </authorList>
    </citation>
    <scope>NUCLEOTIDE SEQUENCE [LARGE SCALE GENOMIC DNA]</scope>
    <source>
        <strain evidence="6">ATCC 29530 / DSM 19594 / LMG 11500 / NCIMB 11436 / LSU 4</strain>
    </source>
</reference>
<keyword evidence="4" id="KW-0963">Cytoplasm</keyword>
<dbReference type="Gene3D" id="3.90.950.10">
    <property type="match status" value="1"/>
</dbReference>
<evidence type="ECO:0000256" key="1">
    <source>
        <dbReference type="ARBA" id="ARBA00001968"/>
    </source>
</evidence>
<evidence type="ECO:0000256" key="3">
    <source>
        <dbReference type="ARBA" id="ARBA00023080"/>
    </source>
</evidence>
<dbReference type="EC" id="3.6.1.9" evidence="4"/>
<name>A0A7U3ZIH2_RUNSL</name>
<dbReference type="PANTHER" id="PTHR43213:SF5">
    <property type="entry name" value="BIFUNCTIONAL DTTP_UTP PYROPHOSPHATASE_METHYLTRANSFERASE PROTEIN-RELATED"/>
    <property type="match status" value="1"/>
</dbReference>
<feature type="site" description="Important for substrate specificity" evidence="4">
    <location>
        <position position="16"/>
    </location>
</feature>
<dbReference type="Proteomes" id="UP000000493">
    <property type="component" value="Chromosome"/>
</dbReference>
<dbReference type="Pfam" id="PF02545">
    <property type="entry name" value="Maf"/>
    <property type="match status" value="1"/>
</dbReference>
<keyword evidence="6" id="KW-1185">Reference proteome</keyword>
<organism evidence="5 6">
    <name type="scientific">Runella slithyformis (strain ATCC 29530 / DSM 19594 / LMG 11500 / NCIMB 11436 / LSU 4)</name>
    <dbReference type="NCBI Taxonomy" id="761193"/>
    <lineage>
        <taxon>Bacteria</taxon>
        <taxon>Pseudomonadati</taxon>
        <taxon>Bacteroidota</taxon>
        <taxon>Cytophagia</taxon>
        <taxon>Cytophagales</taxon>
        <taxon>Spirosomataceae</taxon>
        <taxon>Runella</taxon>
    </lineage>
</organism>
<feature type="site" description="Important for substrate specificity" evidence="4">
    <location>
        <position position="156"/>
    </location>
</feature>
<dbReference type="AlphaFoldDB" id="A0A7U3ZIH2"/>
<dbReference type="PIRSF" id="PIRSF006305">
    <property type="entry name" value="Maf"/>
    <property type="match status" value="1"/>
</dbReference>
<comment type="subcellular location">
    <subcellularLocation>
        <location evidence="4">Cytoplasm</location>
    </subcellularLocation>
</comment>
<proteinExistence type="inferred from homology"/>
<gene>
    <name evidence="5" type="ordered locus">Runsl_1411</name>
</gene>
<reference evidence="6" key="1">
    <citation type="submission" date="2011-06" db="EMBL/GenBank/DDBJ databases">
        <title>The complete genome of chromosome of Runella slithyformis DSM 19594.</title>
        <authorList>
            <consortium name="US DOE Joint Genome Institute (JGI-PGF)"/>
            <person name="Lucas S."/>
            <person name="Han J."/>
            <person name="Lapidus A."/>
            <person name="Bruce D."/>
            <person name="Goodwin L."/>
            <person name="Pitluck S."/>
            <person name="Peters L."/>
            <person name="Kyrpides N."/>
            <person name="Mavromatis K."/>
            <person name="Ivanova N."/>
            <person name="Ovchinnikova G."/>
            <person name="Zhang X."/>
            <person name="Misra M."/>
            <person name="Detter J.C."/>
            <person name="Tapia R."/>
            <person name="Han C."/>
            <person name="Land M."/>
            <person name="Hauser L."/>
            <person name="Markowitz V."/>
            <person name="Cheng J.-F."/>
            <person name="Hugenholtz P."/>
            <person name="Woyke T."/>
            <person name="Wu D."/>
            <person name="Tindall B."/>
            <person name="Faehrich R."/>
            <person name="Brambilla E."/>
            <person name="Klenk H.-P."/>
            <person name="Eisen J.A."/>
        </authorList>
    </citation>
    <scope>NUCLEOTIDE SEQUENCE [LARGE SCALE GENOMIC DNA]</scope>
    <source>
        <strain evidence="6">ATCC 29530 / DSM 19594 / LMG 11500 / NCIMB 11436 / LSU 4</strain>
    </source>
</reference>
<comment type="function">
    <text evidence="4">Nucleoside triphosphate pyrophosphatase that hydrolyzes dTTP and UTP. May have a dual role in cell division arrest and in preventing the incorporation of modified nucleotides into cellular nucleic acids.</text>
</comment>
<protein>
    <recommendedName>
        <fullName evidence="4">dTTP/UTP pyrophosphatase</fullName>
        <shortName evidence="4">dTTPase/UTPase</shortName>
        <ecNumber evidence="4">3.6.1.9</ecNumber>
    </recommendedName>
    <alternativeName>
        <fullName evidence="4">Nucleoside triphosphate pyrophosphatase</fullName>
    </alternativeName>
    <alternativeName>
        <fullName evidence="4">Nucleotide pyrophosphatase</fullName>
        <shortName evidence="4">Nucleotide PPase</shortName>
    </alternativeName>
</protein>
<dbReference type="GO" id="GO:0005737">
    <property type="term" value="C:cytoplasm"/>
    <property type="evidence" value="ECO:0007669"/>
    <property type="project" value="UniProtKB-SubCell"/>
</dbReference>
<dbReference type="KEGG" id="rsi:Runsl_1411"/>
<dbReference type="NCBIfam" id="TIGR00172">
    <property type="entry name" value="maf"/>
    <property type="match status" value="1"/>
</dbReference>
<feature type="active site" description="Proton acceptor" evidence="4">
    <location>
        <position position="73"/>
    </location>
</feature>
<comment type="similarity">
    <text evidence="4">Belongs to the Maf family. YhdE subfamily.</text>
</comment>
<dbReference type="HAMAP" id="MF_00528">
    <property type="entry name" value="Maf"/>
    <property type="match status" value="1"/>
</dbReference>
<feature type="site" description="Important for substrate specificity" evidence="4">
    <location>
        <position position="74"/>
    </location>
</feature>
<dbReference type="GO" id="GO:0047429">
    <property type="term" value="F:nucleoside triphosphate diphosphatase activity"/>
    <property type="evidence" value="ECO:0007669"/>
    <property type="project" value="UniProtKB-EC"/>
</dbReference>
<sequence length="192" mass="21605">MLTLSTPLILASNSPRRQQLLRELGFDFTVEVRPTDEVFPDEMPAAKVAGYLAKHKAEQFEADLNDRLILCADTIVVVDNEILNKPANVAEAKLMLQKLSGRAHEVITGICLLGPQGYQTVSDVAKVEFKTLTNPEIEYYIQHYRPFDKAGAYGVQEWIGMMGIHRIEGSFYTIMGLPLHKVYELLLPFVQP</sequence>
<comment type="caution">
    <text evidence="4">Lacks conserved residue(s) required for the propagation of feature annotation.</text>
</comment>
<dbReference type="PANTHER" id="PTHR43213">
    <property type="entry name" value="BIFUNCTIONAL DTTP/UTP PYROPHOSPHATASE/METHYLTRANSFERASE PROTEIN-RELATED"/>
    <property type="match status" value="1"/>
</dbReference>
<keyword evidence="3 4" id="KW-0546">Nucleotide metabolism</keyword>
<dbReference type="CDD" id="cd00555">
    <property type="entry name" value="Maf"/>
    <property type="match status" value="1"/>
</dbReference>
<comment type="cofactor">
    <cofactor evidence="1 4">
        <name>a divalent metal cation</name>
        <dbReference type="ChEBI" id="CHEBI:60240"/>
    </cofactor>
</comment>
<dbReference type="RefSeq" id="WP_013927156.1">
    <property type="nucleotide sequence ID" value="NC_015703.1"/>
</dbReference>
<dbReference type="SUPFAM" id="SSF52972">
    <property type="entry name" value="ITPase-like"/>
    <property type="match status" value="1"/>
</dbReference>
<dbReference type="InterPro" id="IPR003697">
    <property type="entry name" value="Maf-like"/>
</dbReference>
<comment type="catalytic activity">
    <reaction evidence="4">
        <text>UTP + H2O = UMP + diphosphate + H(+)</text>
        <dbReference type="Rhea" id="RHEA:29395"/>
        <dbReference type="ChEBI" id="CHEBI:15377"/>
        <dbReference type="ChEBI" id="CHEBI:15378"/>
        <dbReference type="ChEBI" id="CHEBI:33019"/>
        <dbReference type="ChEBI" id="CHEBI:46398"/>
        <dbReference type="ChEBI" id="CHEBI:57865"/>
        <dbReference type="EC" id="3.6.1.9"/>
    </reaction>
</comment>
<dbReference type="GO" id="GO:0009117">
    <property type="term" value="P:nucleotide metabolic process"/>
    <property type="evidence" value="ECO:0007669"/>
    <property type="project" value="UniProtKB-KW"/>
</dbReference>
<evidence type="ECO:0000313" key="5">
    <source>
        <dbReference type="EMBL" id="AEI47837.1"/>
    </source>
</evidence>
<evidence type="ECO:0000256" key="4">
    <source>
        <dbReference type="HAMAP-Rule" id="MF_00528"/>
    </source>
</evidence>
<keyword evidence="2 4" id="KW-0378">Hydrolase</keyword>
<dbReference type="InterPro" id="IPR029001">
    <property type="entry name" value="ITPase-like_fam"/>
</dbReference>
<evidence type="ECO:0000256" key="2">
    <source>
        <dbReference type="ARBA" id="ARBA00022801"/>
    </source>
</evidence>
<accession>A0A7U3ZIH2</accession>